<protein>
    <recommendedName>
        <fullName evidence="3">Conserved oligomeric Golgi complex subunit 7</fullName>
    </recommendedName>
    <alternativeName>
        <fullName evidence="8">Component of oligomeric Golgi complex 7</fullName>
    </alternativeName>
</protein>
<dbReference type="Pfam" id="PF10191">
    <property type="entry name" value="COG7"/>
    <property type="match status" value="1"/>
</dbReference>
<feature type="region of interest" description="Disordered" evidence="9">
    <location>
        <begin position="272"/>
        <end position="294"/>
    </location>
</feature>
<reference evidence="11" key="1">
    <citation type="journal article" date="2011" name="Genome Res.">
        <title>Phylogeny-wide analysis of social amoeba genomes highlights ancient origins for complex intercellular communication.</title>
        <authorList>
            <person name="Heidel A.J."/>
            <person name="Lawal H.M."/>
            <person name="Felder M."/>
            <person name="Schilde C."/>
            <person name="Helps N.R."/>
            <person name="Tunggal B."/>
            <person name="Rivero F."/>
            <person name="John U."/>
            <person name="Schleicher M."/>
            <person name="Eichinger L."/>
            <person name="Platzer M."/>
            <person name="Noegel A.A."/>
            <person name="Schaap P."/>
            <person name="Gloeckner G."/>
        </authorList>
    </citation>
    <scope>NUCLEOTIDE SEQUENCE [LARGE SCALE GENOMIC DNA]</scope>
    <source>
        <strain evidence="11">SH3</strain>
    </source>
</reference>
<evidence type="ECO:0000256" key="2">
    <source>
        <dbReference type="ARBA" id="ARBA00005831"/>
    </source>
</evidence>
<dbReference type="GO" id="GO:0006890">
    <property type="term" value="P:retrograde vesicle-mediated transport, Golgi to endoplasmic reticulum"/>
    <property type="evidence" value="ECO:0007669"/>
    <property type="project" value="TreeGrafter"/>
</dbReference>
<evidence type="ECO:0000256" key="3">
    <source>
        <dbReference type="ARBA" id="ARBA00020984"/>
    </source>
</evidence>
<dbReference type="RefSeq" id="XP_004360949.1">
    <property type="nucleotide sequence ID" value="XM_004360892.1"/>
</dbReference>
<evidence type="ECO:0000313" key="10">
    <source>
        <dbReference type="EMBL" id="EGG23098.1"/>
    </source>
</evidence>
<dbReference type="GO" id="GO:0017119">
    <property type="term" value="C:Golgi transport complex"/>
    <property type="evidence" value="ECO:0007669"/>
    <property type="project" value="InterPro"/>
</dbReference>
<dbReference type="PANTHER" id="PTHR21443:SF0">
    <property type="entry name" value="CONSERVED OLIGOMERIC GOLGI COMPLEX SUBUNIT 7"/>
    <property type="match status" value="1"/>
</dbReference>
<keyword evidence="7" id="KW-0472">Membrane</keyword>
<dbReference type="OMA" id="LKYYHNC"/>
<dbReference type="PANTHER" id="PTHR21443">
    <property type="entry name" value="CONSERVED OLIGOMERIC GOLGI COMPLEX COMPONENT 7"/>
    <property type="match status" value="1"/>
</dbReference>
<dbReference type="KEGG" id="dfa:DFA_05228"/>
<evidence type="ECO:0000256" key="1">
    <source>
        <dbReference type="ARBA" id="ARBA00004395"/>
    </source>
</evidence>
<keyword evidence="11" id="KW-1185">Reference proteome</keyword>
<gene>
    <name evidence="10" type="primary">cog7</name>
    <name evidence="10" type="ORF">DFA_05228</name>
</gene>
<dbReference type="AlphaFoldDB" id="F4PNP5"/>
<evidence type="ECO:0000256" key="6">
    <source>
        <dbReference type="ARBA" id="ARBA00023034"/>
    </source>
</evidence>
<keyword evidence="5" id="KW-0653">Protein transport</keyword>
<evidence type="ECO:0000256" key="7">
    <source>
        <dbReference type="ARBA" id="ARBA00023136"/>
    </source>
</evidence>
<sequence>MNGNGSSPAGSNALQTIFLKDSFNSKQWINDVLRVNNNKDKDSSTPQPTSMQLENDLENIASSLLSKLQIYSLELNMSLENRSSESLLYVPKAVREIDKVRKESLQLKTRIKSITQSIDSMYSNSLHTAVDTIASLDTVRTRIDSCIRSLNEAEKLLHFSAQLDQLFAAAEYLAIAQRLDEIKTSLQLLSDIPEFREQSKQFAIYTDRLETSIKPLLVQSLNARDVDGCNKYHTVFSIIKRQSTFHQVYNSSRIEPLKTTWLQYKGGAIPNTNTTVGGLSPNPSSSSTSLSSSPKPVSPLLSSASSSSSSSSLSSFNQFLGSFYDQIKAMVESELNWLSKLGGTSGSAIQPKEMIEHLLGHLFQSINAQLQSRIESASTSTTSSNKNQDLIQLYKTSISFIQSLPSILDKTHLIKTILLDPFRHFHNKFSDNEMKYLKSQLSLFQLIKKNDFNSSINNIETSMNKIFPLLEQSIDRFYQFTHLSEIESFIHTLNNIITEYIGLLKDSLVELKVMANIVSPTNVVLIDRQSQPQLLQQQQQQQILNPQQHNWEHFQGAMKLLQLVNGLMSKLNNFEHSFNVNIIDYLAKYDDSSIESTIRTIMLSQENDKSTRFNNVIQMIIDPQYLMNNGSNNKKHLLQDAKDQVSSFCSQSQHFIYETMITFIKLKFKEVPKMNEWKQNLNIVDSYQSNQSAYSTQIADHLLTIPQQLDPYSEEISLRFSYQIAISYPTNDEMYQNIIKQLHQTMLNETKDISDTSDIEDDMVGIAHQWIHIVACATEKLYLQSIVEITSLTDYGCHHLANDITYLFNVLSALGVAPDPLLSKTQLLVQIPKEAYLESIQSLEGGEKNIAILISKMRSIK</sequence>
<evidence type="ECO:0000256" key="5">
    <source>
        <dbReference type="ARBA" id="ARBA00022927"/>
    </source>
</evidence>
<accession>F4PNP5</accession>
<evidence type="ECO:0000313" key="11">
    <source>
        <dbReference type="Proteomes" id="UP000007797"/>
    </source>
</evidence>
<dbReference type="EMBL" id="GL883008">
    <property type="protein sequence ID" value="EGG23098.1"/>
    <property type="molecule type" value="Genomic_DNA"/>
</dbReference>
<feature type="compositionally biased region" description="Low complexity" evidence="9">
    <location>
        <begin position="279"/>
        <end position="294"/>
    </location>
</feature>
<dbReference type="STRING" id="1054147.F4PNP5"/>
<dbReference type="GO" id="GO:0007030">
    <property type="term" value="P:Golgi organization"/>
    <property type="evidence" value="ECO:0007669"/>
    <property type="project" value="TreeGrafter"/>
</dbReference>
<comment type="subcellular location">
    <subcellularLocation>
        <location evidence="1">Golgi apparatus membrane</location>
        <topology evidence="1">Peripheral membrane protein</topology>
    </subcellularLocation>
</comment>
<keyword evidence="4" id="KW-0813">Transport</keyword>
<dbReference type="InterPro" id="IPR019335">
    <property type="entry name" value="COG7"/>
</dbReference>
<evidence type="ECO:0000256" key="9">
    <source>
        <dbReference type="SAM" id="MobiDB-lite"/>
    </source>
</evidence>
<proteinExistence type="inferred from homology"/>
<dbReference type="GeneID" id="14875416"/>
<dbReference type="GO" id="GO:0006886">
    <property type="term" value="P:intracellular protein transport"/>
    <property type="evidence" value="ECO:0007669"/>
    <property type="project" value="InterPro"/>
</dbReference>
<organism evidence="10 11">
    <name type="scientific">Cavenderia fasciculata</name>
    <name type="common">Slime mold</name>
    <name type="synonym">Dictyostelium fasciculatum</name>
    <dbReference type="NCBI Taxonomy" id="261658"/>
    <lineage>
        <taxon>Eukaryota</taxon>
        <taxon>Amoebozoa</taxon>
        <taxon>Evosea</taxon>
        <taxon>Eumycetozoa</taxon>
        <taxon>Dictyostelia</taxon>
        <taxon>Acytosteliales</taxon>
        <taxon>Cavenderiaceae</taxon>
        <taxon>Cavenderia</taxon>
    </lineage>
</organism>
<evidence type="ECO:0000256" key="4">
    <source>
        <dbReference type="ARBA" id="ARBA00022448"/>
    </source>
</evidence>
<comment type="similarity">
    <text evidence="2">Belongs to the COG7 family.</text>
</comment>
<keyword evidence="6" id="KW-0333">Golgi apparatus</keyword>
<evidence type="ECO:0000256" key="8">
    <source>
        <dbReference type="ARBA" id="ARBA00031345"/>
    </source>
</evidence>
<dbReference type="OrthoDB" id="245173at2759"/>
<name>F4PNP5_CACFS</name>
<dbReference type="Proteomes" id="UP000007797">
    <property type="component" value="Unassembled WGS sequence"/>
</dbReference>
<dbReference type="GO" id="GO:0000139">
    <property type="term" value="C:Golgi membrane"/>
    <property type="evidence" value="ECO:0007669"/>
    <property type="project" value="UniProtKB-SubCell"/>
</dbReference>